<evidence type="ECO:0000256" key="1">
    <source>
        <dbReference type="SAM" id="Phobius"/>
    </source>
</evidence>
<protein>
    <submittedName>
        <fullName evidence="2">Uncharacterized protein</fullName>
    </submittedName>
</protein>
<evidence type="ECO:0000313" key="3">
    <source>
        <dbReference type="Proteomes" id="UP001204144"/>
    </source>
</evidence>
<comment type="caution">
    <text evidence="2">The sequence shown here is derived from an EMBL/GenBank/DDBJ whole genome shotgun (WGS) entry which is preliminary data.</text>
</comment>
<organism evidence="2 3">
    <name type="scientific">Lacihabitans soyangensis</name>
    <dbReference type="NCBI Taxonomy" id="869394"/>
    <lineage>
        <taxon>Bacteria</taxon>
        <taxon>Pseudomonadati</taxon>
        <taxon>Bacteroidota</taxon>
        <taxon>Cytophagia</taxon>
        <taxon>Cytophagales</taxon>
        <taxon>Leadbetterellaceae</taxon>
        <taxon>Lacihabitans</taxon>
    </lineage>
</organism>
<keyword evidence="1" id="KW-0812">Transmembrane</keyword>
<proteinExistence type="predicted"/>
<dbReference type="Proteomes" id="UP001204144">
    <property type="component" value="Unassembled WGS sequence"/>
</dbReference>
<keyword evidence="1" id="KW-0472">Membrane</keyword>
<feature type="transmembrane region" description="Helical" evidence="1">
    <location>
        <begin position="12"/>
        <end position="35"/>
    </location>
</feature>
<keyword evidence="1" id="KW-1133">Transmembrane helix</keyword>
<evidence type="ECO:0000313" key="2">
    <source>
        <dbReference type="EMBL" id="MCP9765674.1"/>
    </source>
</evidence>
<feature type="transmembrane region" description="Helical" evidence="1">
    <location>
        <begin position="41"/>
        <end position="60"/>
    </location>
</feature>
<gene>
    <name evidence="2" type="ORF">EGI31_22290</name>
</gene>
<keyword evidence="3" id="KW-1185">Reference proteome</keyword>
<sequence>MKTILNLDARWVVLVISLTTLLAIVYLLFVEQIIWKNNFGLVFTVISLVCTLILSSAMIYDKNKTKG</sequence>
<name>A0AAE3H7R4_9BACT</name>
<reference evidence="2 3" key="1">
    <citation type="submission" date="2018-11" db="EMBL/GenBank/DDBJ databases">
        <title>Novel bacteria species description.</title>
        <authorList>
            <person name="Han J.-H."/>
        </authorList>
    </citation>
    <scope>NUCLEOTIDE SEQUENCE [LARGE SCALE GENOMIC DNA]</scope>
    <source>
        <strain evidence="2 3">KCTC23259</strain>
    </source>
</reference>
<dbReference type="AlphaFoldDB" id="A0AAE3H7R4"/>
<dbReference type="EMBL" id="RJUF01000186">
    <property type="protein sequence ID" value="MCP9765674.1"/>
    <property type="molecule type" value="Genomic_DNA"/>
</dbReference>
<accession>A0AAE3H7R4</accession>